<evidence type="ECO:0000313" key="3">
    <source>
        <dbReference type="Proteomes" id="UP001260872"/>
    </source>
</evidence>
<dbReference type="EMBL" id="JAVKGT010000021">
    <property type="protein sequence ID" value="MDR5712258.1"/>
    <property type="molecule type" value="Genomic_DNA"/>
</dbReference>
<organism evidence="2 3">
    <name type="scientific">Nesterenkonia flava</name>
    <dbReference type="NCBI Taxonomy" id="469799"/>
    <lineage>
        <taxon>Bacteria</taxon>
        <taxon>Bacillati</taxon>
        <taxon>Actinomycetota</taxon>
        <taxon>Actinomycetes</taxon>
        <taxon>Micrococcales</taxon>
        <taxon>Micrococcaceae</taxon>
        <taxon>Nesterenkonia</taxon>
    </lineage>
</organism>
<keyword evidence="3" id="KW-1185">Reference proteome</keyword>
<proteinExistence type="predicted"/>
<feature type="transmembrane region" description="Helical" evidence="1">
    <location>
        <begin position="133"/>
        <end position="154"/>
    </location>
</feature>
<keyword evidence="1" id="KW-0472">Membrane</keyword>
<evidence type="ECO:0000313" key="2">
    <source>
        <dbReference type="EMBL" id="MDR5712258.1"/>
    </source>
</evidence>
<sequence>MLRRVWLPVPLSAPSLRARLPEVVRRLAAVLALVSALLHVMMLGDGSLVAGVLIAAMAVVCFPCAGHLWRESSPRTWTALATMNALMLGLHVWLLLQGGHGSHGPGEDSAAVGVEHGHHGLPLSHLPLDHESLLMTASVVAAAEVVLAAAALMCGRVSRGLREVSRPETDRSYA</sequence>
<reference evidence="3" key="1">
    <citation type="submission" date="2023-07" db="EMBL/GenBank/DDBJ databases">
        <title>Description of three actinobacteria isolated from air of manufacturing shop in a pharmaceutical factory.</title>
        <authorList>
            <person name="Zhang D.-F."/>
        </authorList>
    </citation>
    <scope>NUCLEOTIDE SEQUENCE [LARGE SCALE GENOMIC DNA]</scope>
    <source>
        <strain evidence="3">CCTCC AB 207010</strain>
    </source>
</reference>
<evidence type="ECO:0000256" key="1">
    <source>
        <dbReference type="SAM" id="Phobius"/>
    </source>
</evidence>
<accession>A0ABU1FUB4</accession>
<name>A0ABU1FUB4_9MICC</name>
<gene>
    <name evidence="2" type="ORF">RH857_08965</name>
</gene>
<protein>
    <submittedName>
        <fullName evidence="2">Uncharacterized protein</fullName>
    </submittedName>
</protein>
<comment type="caution">
    <text evidence="2">The sequence shown here is derived from an EMBL/GenBank/DDBJ whole genome shotgun (WGS) entry which is preliminary data.</text>
</comment>
<feature type="transmembrane region" description="Helical" evidence="1">
    <location>
        <begin position="23"/>
        <end position="42"/>
    </location>
</feature>
<feature type="transmembrane region" description="Helical" evidence="1">
    <location>
        <begin position="76"/>
        <end position="96"/>
    </location>
</feature>
<feature type="transmembrane region" description="Helical" evidence="1">
    <location>
        <begin position="48"/>
        <end position="69"/>
    </location>
</feature>
<dbReference type="RefSeq" id="WP_344040653.1">
    <property type="nucleotide sequence ID" value="NZ_BAAAOC010000086.1"/>
</dbReference>
<keyword evidence="1" id="KW-1133">Transmembrane helix</keyword>
<keyword evidence="1" id="KW-0812">Transmembrane</keyword>
<dbReference type="Proteomes" id="UP001260872">
    <property type="component" value="Unassembled WGS sequence"/>
</dbReference>